<evidence type="ECO:0000256" key="3">
    <source>
        <dbReference type="ARBA" id="ARBA00023054"/>
    </source>
</evidence>
<dbReference type="RefSeq" id="XP_016132202.1">
    <property type="nucleotide sequence ID" value="XM_016276716.1"/>
</dbReference>
<evidence type="ECO:0000256" key="2">
    <source>
        <dbReference type="ARBA" id="ARBA00023034"/>
    </source>
</evidence>
<organism evidence="7 8">
    <name type="scientific">Sinocyclocheilus grahami</name>
    <name type="common">Dianchi golden-line fish</name>
    <name type="synonym">Barbus grahami</name>
    <dbReference type="NCBI Taxonomy" id="75366"/>
    <lineage>
        <taxon>Eukaryota</taxon>
        <taxon>Metazoa</taxon>
        <taxon>Chordata</taxon>
        <taxon>Craniata</taxon>
        <taxon>Vertebrata</taxon>
        <taxon>Euteleostomi</taxon>
        <taxon>Actinopterygii</taxon>
        <taxon>Neopterygii</taxon>
        <taxon>Teleostei</taxon>
        <taxon>Ostariophysi</taxon>
        <taxon>Cypriniformes</taxon>
        <taxon>Cyprinidae</taxon>
        <taxon>Cyprininae</taxon>
        <taxon>Sinocyclocheilus</taxon>
    </lineage>
</organism>
<reference evidence="7" key="2">
    <citation type="submission" date="2025-09" db="UniProtKB">
        <authorList>
            <consortium name="Ensembl"/>
        </authorList>
    </citation>
    <scope>IDENTIFICATION</scope>
</reference>
<dbReference type="CTD" id="9321"/>
<name>A0A672P5C3_SINGR</name>
<evidence type="ECO:0000259" key="6">
    <source>
        <dbReference type="PROSITE" id="PS50913"/>
    </source>
</evidence>
<dbReference type="Ensembl" id="ENSSGRT00000062488.1">
    <property type="protein sequence ID" value="ENSSGRP00000058558.1"/>
    <property type="gene ID" value="ENSSGRG00000030216.1"/>
</dbReference>
<evidence type="ECO:0000313" key="8">
    <source>
        <dbReference type="Proteomes" id="UP000472262"/>
    </source>
</evidence>
<dbReference type="InParanoid" id="A0A672P5C3"/>
<feature type="coiled-coil region" evidence="4">
    <location>
        <begin position="574"/>
        <end position="622"/>
    </location>
</feature>
<feature type="region of interest" description="Disordered" evidence="5">
    <location>
        <begin position="867"/>
        <end position="892"/>
    </location>
</feature>
<dbReference type="PROSITE" id="PS50913">
    <property type="entry name" value="GRIP"/>
    <property type="match status" value="1"/>
</dbReference>
<feature type="region of interest" description="Disordered" evidence="5">
    <location>
        <begin position="1900"/>
        <end position="1931"/>
    </location>
</feature>
<gene>
    <name evidence="7" type="primary">trip11</name>
</gene>
<feature type="coiled-coil region" evidence="4">
    <location>
        <begin position="182"/>
        <end position="527"/>
    </location>
</feature>
<feature type="coiled-coil region" evidence="4">
    <location>
        <begin position="1532"/>
        <end position="1781"/>
    </location>
</feature>
<feature type="coiled-coil region" evidence="4">
    <location>
        <begin position="59"/>
        <end position="132"/>
    </location>
</feature>
<dbReference type="KEGG" id="sgh:107588575"/>
<dbReference type="Proteomes" id="UP000472262">
    <property type="component" value="Unassembled WGS sequence"/>
</dbReference>
<evidence type="ECO:0000256" key="5">
    <source>
        <dbReference type="SAM" id="MobiDB-lite"/>
    </source>
</evidence>
<protein>
    <submittedName>
        <fullName evidence="7">Thyroid receptor-interacting protein 11-like</fullName>
    </submittedName>
</protein>
<keyword evidence="2" id="KW-0333">Golgi apparatus</keyword>
<dbReference type="GO" id="GO:0007030">
    <property type="term" value="P:Golgi organization"/>
    <property type="evidence" value="ECO:0007669"/>
    <property type="project" value="TreeGrafter"/>
</dbReference>
<feature type="compositionally biased region" description="Basic and acidic residues" evidence="5">
    <location>
        <begin position="867"/>
        <end position="887"/>
    </location>
</feature>
<dbReference type="GeneID" id="107588575"/>
<feature type="domain" description="GRIP" evidence="6">
    <location>
        <begin position="1781"/>
        <end position="1830"/>
    </location>
</feature>
<accession>A0A672P5C3</accession>
<dbReference type="GO" id="GO:0006888">
    <property type="term" value="P:endoplasmic reticulum to Golgi vesicle-mediated transport"/>
    <property type="evidence" value="ECO:0007669"/>
    <property type="project" value="TreeGrafter"/>
</dbReference>
<dbReference type="PANTHER" id="PTHR18921:SF2">
    <property type="entry name" value="THYROID RECEPTOR-INTERACTING PROTEIN 11"/>
    <property type="match status" value="1"/>
</dbReference>
<keyword evidence="3 4" id="KW-0175">Coiled coil</keyword>
<evidence type="ECO:0000256" key="1">
    <source>
        <dbReference type="ARBA" id="ARBA00004555"/>
    </source>
</evidence>
<dbReference type="InterPro" id="IPR000237">
    <property type="entry name" value="GRIP_dom"/>
</dbReference>
<dbReference type="PANTHER" id="PTHR18921">
    <property type="entry name" value="MYOSIN HEAVY CHAIN - RELATED"/>
    <property type="match status" value="1"/>
</dbReference>
<feature type="compositionally biased region" description="Polar residues" evidence="5">
    <location>
        <begin position="1383"/>
        <end position="1392"/>
    </location>
</feature>
<feature type="coiled-coil region" evidence="4">
    <location>
        <begin position="1133"/>
        <end position="1187"/>
    </location>
</feature>
<proteinExistence type="predicted"/>
<dbReference type="OrthoDB" id="425925at2759"/>
<evidence type="ECO:0000256" key="4">
    <source>
        <dbReference type="SAM" id="Coils"/>
    </source>
</evidence>
<keyword evidence="8" id="KW-1185">Reference proteome</keyword>
<dbReference type="GO" id="GO:0031267">
    <property type="term" value="F:small GTPase binding"/>
    <property type="evidence" value="ECO:0007669"/>
    <property type="project" value="TreeGrafter"/>
</dbReference>
<dbReference type="OMA" id="IEHFEMV"/>
<comment type="subcellular location">
    <subcellularLocation>
        <location evidence="1">Golgi apparatus</location>
    </subcellularLocation>
</comment>
<evidence type="ECO:0000313" key="7">
    <source>
        <dbReference type="Ensembl" id="ENSSGRP00000058558.1"/>
    </source>
</evidence>
<feature type="compositionally biased region" description="Basic and acidic residues" evidence="5">
    <location>
        <begin position="1393"/>
        <end position="1413"/>
    </location>
</feature>
<reference evidence="7" key="1">
    <citation type="submission" date="2025-08" db="UniProtKB">
        <authorList>
            <consortium name="Ensembl"/>
        </authorList>
    </citation>
    <scope>IDENTIFICATION</scope>
</reference>
<sequence length="1987" mass="224459">MSSWLGGLGSGLGQSLGQVGGSLSSFTGQISNFTKDILLESAEEVGDASSELQVSNSRLQELETLYATQKSEYERLRRINSELEEKLEAAEIQVKQQSVEYRTLLQQKEVEISHLKARQSGLQEEVQKLQHSAQAAANSSSSDDVVLPVTTAATTTTSSSFLHRSTAVHQGFHGDEVDLSDVLWSQQEINRLSNEVHRLESEVAHWRRVAQASKLPGVDGNGDQGEVLKMQRMIKELREEMAREVDEHQHELAALQDAQRQKMAEISKRHREELAEYEERIEELEEQLQSEGASVVQKSTTVQDSAKFQELQSTIQSLQEEAELQCKQHSDLLASLEEAERQKAKLEREKEAATAENTELLQNYSRLQKSVNELQARVQEQEGKSMLKAQHDNEIQILKKALAGAEKEMARLRTLSESSPTEEVEHADILELNTIIDTLRKEKEAVEREKLAFVERLTLAEQRHKAGESESVLELSQEVSDLKSQLVQREQALKQAHLDIEALSAELEELDKQNQEATQHLIAVKEQLSLQKTQADVEKSHLQSDLNSSLDLRQTLQLELEAQGEKLIQSAFSLNELHMAKQQLESTVKELREKLCKSQDLGKELRQESSDLKRALQERETELTALCEKLSHSGEQGNALEDHRMVLETRDKEIQDLRTELAEVKTSYERAISEDFELKIENRMLKEESTQALEKIDRLEKQIQDGQASLSRMSLEKETRIEALKLEKSQLESELSQTEKRLSDQAKQYQQTIDELTRTRSLDASALQTEHERMVKLNQEKDLSIAELKREMEQMVSDHKDTSEMLHITVAGQNQLTELLQEKDTFVETLKAQAAEAQQELEHKFLGATQEFDSQRKSVEEKDKQLGAMKEENSHLKEEIDRLRDQQSRPPLLSEPRTLDIITELETEVAQLKAARDQLEEEVQSLRKVSEEQQATALQSQRSLQVLQSELEQARTRHEQSSLNYKRLITAKDEEIVRLQSEVEVRSTQGQSQIQSVEILQEDKTQSLNGENGNEKHDLSKVEIEKLVKGIKEKETEINQLNEKNLSLTKQLDQLVVSQNELGKLSQMVLQKDLEIQALHARVSGGHGQDVVFLQQQLQAYAVEREQVLAVLNEKTRENSQLRSDYHRIMDIVAAKEAALLKLQQENQRLSTMSDPSGSQEMFRETIQNLSRIIREKDIEIDALTQKCQTLVYVLQTSGAGDSVSGGSGGISSNQFEELLQERDTLKQQVKKMEEWKQQVITTVRNMQHESAQLQEELLKLQGQVSADSDCSSKLSVDYSRLIQSYEQKEKKLGLLSQELAQVQQTISQLSSTKDVLLGKLDSGKQSPDASAMMATQAFALPNLKGAAPPGQNESLHQELQSMQRILAEKESMIRTLQENNHRLSNSASLSESEQRSHAEELKQAREKQESLQRSLREKDLLIKTKGDQLTQVSESLRNRENDNEVLKQAVTNLKERALILELDLKKLKEENEAIAAKAREKETEFRALQETNMQVSLLLREREFQFSAVNEKATAMEKMLKDKEQGKSGELNQLLNEVKSMQEKAVLFQQERDQVMMALKQKQMETAALQSELQHTRDKEQRLKQEVERLRNHLLEIEDSYTREALAAEDREGELRRRVALLEERLTSSSNAVESASQQASLQVESLQEQLNGAVRQRDEALIQLCASQDQVNQYAVSLSNLQMVLEQFQQEEKAMYSAELEKHKREKEEWRTKAENLHDQAAALQINLDEANAALESASRLTDQLDLKEEEIEDLKKQVDVRQEMLEEAQRKLMNLLNSTEGKVDKVLMKNLYLGYFHTPQNKRSEVLRLMGNVLGLDRDEVSELLQEGGKSGVTGWVSSWLGGRAVQSVPNTPQRPTHTQSLNSSFSEMFVKFLEVESTPALPAPKLPVYDIKPLSAAPPGRSTASTPASGVSGPGKRTGDSNPFLAPRSAAVPLLNPAGAGSTAGAGGHLLMKPISDALPTFTPVPVSAEASGGAVLKNLLKQ</sequence>
<dbReference type="GO" id="GO:0005794">
    <property type="term" value="C:Golgi apparatus"/>
    <property type="evidence" value="ECO:0007669"/>
    <property type="project" value="UniProtKB-SubCell"/>
</dbReference>
<feature type="coiled-coil region" evidence="4">
    <location>
        <begin position="1216"/>
        <end position="1306"/>
    </location>
</feature>
<feature type="coiled-coil region" evidence="4">
    <location>
        <begin position="1024"/>
        <end position="1058"/>
    </location>
</feature>
<feature type="region of interest" description="Disordered" evidence="5">
    <location>
        <begin position="1383"/>
        <end position="1413"/>
    </location>
</feature>